<proteinExistence type="predicted"/>
<organism evidence="2 3">
    <name type="scientific">Emticicia agri</name>
    <dbReference type="NCBI Taxonomy" id="2492393"/>
    <lineage>
        <taxon>Bacteria</taxon>
        <taxon>Pseudomonadati</taxon>
        <taxon>Bacteroidota</taxon>
        <taxon>Cytophagia</taxon>
        <taxon>Cytophagales</taxon>
        <taxon>Leadbetterellaceae</taxon>
        <taxon>Emticicia</taxon>
    </lineage>
</organism>
<dbReference type="Proteomes" id="UP000293162">
    <property type="component" value="Unassembled WGS sequence"/>
</dbReference>
<comment type="caution">
    <text evidence="2">The sequence shown here is derived from an EMBL/GenBank/DDBJ whole genome shotgun (WGS) entry which is preliminary data.</text>
</comment>
<dbReference type="EMBL" id="SEWF01000033">
    <property type="protein sequence ID" value="RYU93980.1"/>
    <property type="molecule type" value="Genomic_DNA"/>
</dbReference>
<accession>A0A4V1ZCV5</accession>
<dbReference type="OrthoDB" id="940983at2"/>
<reference evidence="2 3" key="1">
    <citation type="submission" date="2019-02" db="EMBL/GenBank/DDBJ databases">
        <title>Bacterial novel species Emticicia sp. 17J42-9 isolated from soil.</title>
        <authorList>
            <person name="Jung H.-Y."/>
        </authorList>
    </citation>
    <scope>NUCLEOTIDE SEQUENCE [LARGE SCALE GENOMIC DNA]</scope>
    <source>
        <strain evidence="2 3">17J42-9</strain>
    </source>
</reference>
<protein>
    <submittedName>
        <fullName evidence="2">Uncharacterized protein</fullName>
    </submittedName>
</protein>
<keyword evidence="1" id="KW-0732">Signal</keyword>
<evidence type="ECO:0000313" key="3">
    <source>
        <dbReference type="Proteomes" id="UP000293162"/>
    </source>
</evidence>
<keyword evidence="3" id="KW-1185">Reference proteome</keyword>
<evidence type="ECO:0000256" key="1">
    <source>
        <dbReference type="SAM" id="SignalP"/>
    </source>
</evidence>
<feature type="signal peptide" evidence="1">
    <location>
        <begin position="1"/>
        <end position="19"/>
    </location>
</feature>
<dbReference type="RefSeq" id="WP_130022852.1">
    <property type="nucleotide sequence ID" value="NZ_SEWF01000033.1"/>
</dbReference>
<sequence>MKTSYACIILLFVVANSFAQTSNENTMSVMVNGTEYKTQPRQIKIGNYGYFTGNANKPDRMLRIWLGDFYGRSAVESGTYLIVNADNPDTKENIKKAQDLGKYKGIAAIRYVEEIKEPRMEYHMGESQNNDETLEVKNNGDGFIDITFSSKLTGTYWKEKTSATVFGGLGRIRDKMESKVITQATGFDSNIDPEGNGYKKQDKKDEIILTDGKMRLKNN</sequence>
<evidence type="ECO:0000313" key="2">
    <source>
        <dbReference type="EMBL" id="RYU93980.1"/>
    </source>
</evidence>
<gene>
    <name evidence="2" type="ORF">EWM59_19060</name>
</gene>
<name>A0A4V1ZCV5_9BACT</name>
<dbReference type="AlphaFoldDB" id="A0A4V1ZCV5"/>
<feature type="chain" id="PRO_5020795863" evidence="1">
    <location>
        <begin position="20"/>
        <end position="219"/>
    </location>
</feature>